<dbReference type="EMBL" id="DXBY01000208">
    <property type="protein sequence ID" value="HIZ36506.1"/>
    <property type="molecule type" value="Genomic_DNA"/>
</dbReference>
<dbReference type="SFLD" id="SFLDG01129">
    <property type="entry name" value="C1.5:_HAD__Beta-PGM__Phosphata"/>
    <property type="match status" value="1"/>
</dbReference>
<dbReference type="PANTHER" id="PTHR18901">
    <property type="entry name" value="2-DEOXYGLUCOSE-6-PHOSPHATE PHOSPHATASE 2"/>
    <property type="match status" value="1"/>
</dbReference>
<gene>
    <name evidence="1" type="ORF">H9815_12065</name>
</gene>
<dbReference type="Gene3D" id="3.40.50.1000">
    <property type="entry name" value="HAD superfamily/HAD-like"/>
    <property type="match status" value="1"/>
</dbReference>
<accession>A0A9D2EG88</accession>
<dbReference type="PANTHER" id="PTHR18901:SF38">
    <property type="entry name" value="PSEUDOURIDINE-5'-PHOSPHATASE"/>
    <property type="match status" value="1"/>
</dbReference>
<name>A0A9D2EG88_9MICO</name>
<dbReference type="InterPro" id="IPR006439">
    <property type="entry name" value="HAD-SF_hydro_IA"/>
</dbReference>
<dbReference type="Pfam" id="PF00702">
    <property type="entry name" value="Hydrolase"/>
    <property type="match status" value="1"/>
</dbReference>
<dbReference type="SUPFAM" id="SSF56784">
    <property type="entry name" value="HAD-like"/>
    <property type="match status" value="1"/>
</dbReference>
<reference evidence="1" key="1">
    <citation type="journal article" date="2021" name="PeerJ">
        <title>Extensive microbial diversity within the chicken gut microbiome revealed by metagenomics and culture.</title>
        <authorList>
            <person name="Gilroy R."/>
            <person name="Ravi A."/>
            <person name="Getino M."/>
            <person name="Pursley I."/>
            <person name="Horton D.L."/>
            <person name="Alikhan N.F."/>
            <person name="Baker D."/>
            <person name="Gharbi K."/>
            <person name="Hall N."/>
            <person name="Watson M."/>
            <person name="Adriaenssens E.M."/>
            <person name="Foster-Nyarko E."/>
            <person name="Jarju S."/>
            <person name="Secka A."/>
            <person name="Antonio M."/>
            <person name="Oren A."/>
            <person name="Chaudhuri R.R."/>
            <person name="La Ragione R."/>
            <person name="Hildebrand F."/>
            <person name="Pallen M.J."/>
        </authorList>
    </citation>
    <scope>NUCLEOTIDE SEQUENCE</scope>
    <source>
        <strain evidence="1">ChiGjej4B4-7305</strain>
    </source>
</reference>
<comment type="caution">
    <text evidence="1">The sequence shown here is derived from an EMBL/GenBank/DDBJ whole genome shotgun (WGS) entry which is preliminary data.</text>
</comment>
<dbReference type="InterPro" id="IPR036412">
    <property type="entry name" value="HAD-like_sf"/>
</dbReference>
<reference evidence="1" key="2">
    <citation type="submission" date="2021-04" db="EMBL/GenBank/DDBJ databases">
        <authorList>
            <person name="Gilroy R."/>
        </authorList>
    </citation>
    <scope>NUCLEOTIDE SEQUENCE</scope>
    <source>
        <strain evidence="1">ChiGjej4B4-7305</strain>
    </source>
</reference>
<proteinExistence type="predicted"/>
<protein>
    <submittedName>
        <fullName evidence="1">HAD family phosphatase</fullName>
    </submittedName>
</protein>
<dbReference type="SFLD" id="SFLDS00003">
    <property type="entry name" value="Haloacid_Dehalogenase"/>
    <property type="match status" value="1"/>
</dbReference>
<evidence type="ECO:0000313" key="2">
    <source>
        <dbReference type="Proteomes" id="UP000824037"/>
    </source>
</evidence>
<dbReference type="PRINTS" id="PR00413">
    <property type="entry name" value="HADHALOGNASE"/>
</dbReference>
<evidence type="ECO:0000313" key="1">
    <source>
        <dbReference type="EMBL" id="HIZ36506.1"/>
    </source>
</evidence>
<dbReference type="InterPro" id="IPR023198">
    <property type="entry name" value="PGP-like_dom2"/>
</dbReference>
<dbReference type="InterPro" id="IPR023214">
    <property type="entry name" value="HAD_sf"/>
</dbReference>
<dbReference type="CDD" id="cd07505">
    <property type="entry name" value="HAD_BPGM-like"/>
    <property type="match status" value="1"/>
</dbReference>
<organism evidence="1 2">
    <name type="scientific">Candidatus Ruania gallistercoris</name>
    <dbReference type="NCBI Taxonomy" id="2838746"/>
    <lineage>
        <taxon>Bacteria</taxon>
        <taxon>Bacillati</taxon>
        <taxon>Actinomycetota</taxon>
        <taxon>Actinomycetes</taxon>
        <taxon>Micrococcales</taxon>
        <taxon>Ruaniaceae</taxon>
        <taxon>Ruania</taxon>
    </lineage>
</organism>
<sequence length="233" mass="24495">MPLTSAHTVPAAVLWDMDGTLVDTEPYWMAAEVGLSAEHGGSWDESLAVDLIGMSLEASAAELQRRAGIRGTVDEIVHELMHRVVAQIRADGVPWRPGARELLAAVRAAGVPCALVTMSWRPLTNVVLEAIEPGTFDVVVTGDEVDHGKPHPEPYLRAAAALGVDPADCVAIEDSLPGVASATAAETRVLAVQAKVPLPAAPGRNRLASLEQVDVADLRRIAAGVVYDLLPTG</sequence>
<dbReference type="Gene3D" id="1.10.150.240">
    <property type="entry name" value="Putative phosphatase, domain 2"/>
    <property type="match status" value="1"/>
</dbReference>
<dbReference type="Proteomes" id="UP000824037">
    <property type="component" value="Unassembled WGS sequence"/>
</dbReference>
<dbReference type="AlphaFoldDB" id="A0A9D2EG88"/>
<dbReference type="NCBIfam" id="TIGR01509">
    <property type="entry name" value="HAD-SF-IA-v3"/>
    <property type="match status" value="1"/>
</dbReference>